<dbReference type="EMBL" id="GQ919031">
    <property type="protein sequence ID" value="ACX71116.1"/>
    <property type="molecule type" value="Genomic_DNA"/>
</dbReference>
<proteinExistence type="predicted"/>
<name>D0UWE4_9CAUD</name>
<sequence>MGASGARQSLARGGRMARSKFTFNAKAINKVANEAAAKVGARFSTVLNGMSSEFAGRPVEEIKPVLQSRWAAVAGGSITDPELSEYAAKIAAGETFDVKVNVR</sequence>
<accession>D0UWE4</accession>
<evidence type="ECO:0000313" key="1">
    <source>
        <dbReference type="EMBL" id="ACX71116.1"/>
    </source>
</evidence>
<dbReference type="Proteomes" id="UP000298310">
    <property type="component" value="Segment"/>
</dbReference>
<organism evidence="1 2">
    <name type="scientific">Streptomyces phage ZL12</name>
    <dbReference type="NCBI Taxonomy" id="2570911"/>
    <lineage>
        <taxon>Viruses</taxon>
        <taxon>Duplodnaviria</taxon>
        <taxon>Heunggongvirae</taxon>
        <taxon>Uroviricota</taxon>
        <taxon>Caudoviricetes</taxon>
        <taxon>Fuzanglongvirus</taxon>
        <taxon>Fuzanglongvirus ZL12</taxon>
    </lineage>
</organism>
<keyword evidence="2" id="KW-1185">Reference proteome</keyword>
<gene>
    <name evidence="1" type="ORF">pZL12.39c</name>
</gene>
<protein>
    <submittedName>
        <fullName evidence="1">Uncharacterized protein</fullName>
    </submittedName>
</protein>
<reference evidence="1 2" key="1">
    <citation type="journal article" date="2010" name="J. Bacteriol.">
        <title>Characterization of the replication, transfer, and plasmid/lytic phage cycle of the Streptomyces plasmid-phage pZL12.</title>
        <authorList>
            <person name="Zhong L."/>
            <person name="Cheng Q."/>
            <person name="Tian X."/>
            <person name="Zhao L."/>
            <person name="Qin Z."/>
        </authorList>
    </citation>
    <scope>NUCLEOTIDE SEQUENCE [LARGE SCALE GENOMIC DNA]</scope>
</reference>
<evidence type="ECO:0000313" key="2">
    <source>
        <dbReference type="Proteomes" id="UP000298310"/>
    </source>
</evidence>
<dbReference type="KEGG" id="vg:80142655"/>